<accession>A0A7C4Y5Q0</accession>
<protein>
    <submittedName>
        <fullName evidence="2">Uncharacterized protein</fullName>
    </submittedName>
</protein>
<feature type="transmembrane region" description="Helical" evidence="1">
    <location>
        <begin position="259"/>
        <end position="282"/>
    </location>
</feature>
<dbReference type="EMBL" id="DTHG01000072">
    <property type="protein sequence ID" value="HGW92022.1"/>
    <property type="molecule type" value="Genomic_DNA"/>
</dbReference>
<comment type="caution">
    <text evidence="2">The sequence shown here is derived from an EMBL/GenBank/DDBJ whole genome shotgun (WGS) entry which is preliminary data.</text>
</comment>
<keyword evidence="1" id="KW-0472">Membrane</keyword>
<keyword evidence="1" id="KW-1133">Transmembrane helix</keyword>
<evidence type="ECO:0000313" key="2">
    <source>
        <dbReference type="EMBL" id="HGW92022.1"/>
    </source>
</evidence>
<organism evidence="2">
    <name type="scientific">candidate division WOR-3 bacterium</name>
    <dbReference type="NCBI Taxonomy" id="2052148"/>
    <lineage>
        <taxon>Bacteria</taxon>
        <taxon>Bacteria division WOR-3</taxon>
    </lineage>
</organism>
<reference evidence="2" key="1">
    <citation type="journal article" date="2020" name="mSystems">
        <title>Genome- and Community-Level Interaction Insights into Carbon Utilization and Element Cycling Functions of Hydrothermarchaeota in Hydrothermal Sediment.</title>
        <authorList>
            <person name="Zhou Z."/>
            <person name="Liu Y."/>
            <person name="Xu W."/>
            <person name="Pan J."/>
            <person name="Luo Z.H."/>
            <person name="Li M."/>
        </authorList>
    </citation>
    <scope>NUCLEOTIDE SEQUENCE [LARGE SCALE GENOMIC DNA]</scope>
    <source>
        <strain evidence="2">SpSt-780</strain>
    </source>
</reference>
<gene>
    <name evidence="2" type="ORF">ENV67_05725</name>
</gene>
<evidence type="ECO:0000256" key="1">
    <source>
        <dbReference type="SAM" id="Phobius"/>
    </source>
</evidence>
<keyword evidence="1" id="KW-0812">Transmembrane</keyword>
<feature type="transmembrane region" description="Helical" evidence="1">
    <location>
        <begin position="213"/>
        <end position="234"/>
    </location>
</feature>
<proteinExistence type="predicted"/>
<name>A0A7C4Y5Q0_UNCW3</name>
<dbReference type="AlphaFoldDB" id="A0A7C4Y5Q0"/>
<sequence>MLLFLSFLDTYYLKLSLNFGGYVNKNVPFYDSLFSFAGYDMCLFEKMTGLGFGIHYQIFHKKVDFDDISNTITPYLFWRIFTKDFKTKYLKISLMPSIFYNFPYYLTDEKGFAPTKYGIKFNIWPVISLSFSTRDNKVFYYGFEFNIGGFKKITLRKEKTPETIFDAMDFLDRVGKYIYLLQIKLTKEEYEDFLKRYSFLRNKIYTRMMIRQTSMVISTAILVPFGTYAGYFIIKENLDKIMPQDTVTATDCIGCIFELYRAIVLSCVAINFMVGGAIAGMYSSTLMGYFVGSEIVNYELTEDEKLEIEEIKKYYEKL</sequence>